<sequence length="64" mass="7199">MDPFRLMFARVLRILLFEVIGPGKLLRRSVQSPRFDVSAHEVKATLGKKTSTTDVDLVSKRVDG</sequence>
<keyword evidence="2" id="KW-1185">Reference proteome</keyword>
<protein>
    <submittedName>
        <fullName evidence="1">Uncharacterized protein</fullName>
    </submittedName>
</protein>
<gene>
    <name evidence="1" type="ORF">VP1G_10549</name>
</gene>
<name>A0A194UMK2_CYTMA</name>
<dbReference type="EMBL" id="KN714667">
    <property type="protein sequence ID" value="KUI52889.1"/>
    <property type="molecule type" value="Genomic_DNA"/>
</dbReference>
<accession>A0A194UMK2</accession>
<dbReference type="AlphaFoldDB" id="A0A194UMK2"/>
<proteinExistence type="predicted"/>
<organism evidence="1 2">
    <name type="scientific">Cytospora mali</name>
    <name type="common">Apple Valsa canker fungus</name>
    <name type="synonym">Valsa mali</name>
    <dbReference type="NCBI Taxonomy" id="578113"/>
    <lineage>
        <taxon>Eukaryota</taxon>
        <taxon>Fungi</taxon>
        <taxon>Dikarya</taxon>
        <taxon>Ascomycota</taxon>
        <taxon>Pezizomycotina</taxon>
        <taxon>Sordariomycetes</taxon>
        <taxon>Sordariomycetidae</taxon>
        <taxon>Diaporthales</taxon>
        <taxon>Cytosporaceae</taxon>
        <taxon>Cytospora</taxon>
    </lineage>
</organism>
<evidence type="ECO:0000313" key="1">
    <source>
        <dbReference type="EMBL" id="KUI52889.1"/>
    </source>
</evidence>
<dbReference type="Proteomes" id="UP000078576">
    <property type="component" value="Unassembled WGS sequence"/>
</dbReference>
<evidence type="ECO:0000313" key="2">
    <source>
        <dbReference type="Proteomes" id="UP000078576"/>
    </source>
</evidence>
<reference evidence="2" key="1">
    <citation type="submission" date="2014-12" db="EMBL/GenBank/DDBJ databases">
        <title>Genome Sequence of Valsa Canker Pathogens Uncovers a Specific Adaption of Colonization on Woody Bark.</title>
        <authorList>
            <person name="Yin Z."/>
            <person name="Liu H."/>
            <person name="Gao X."/>
            <person name="Li Z."/>
            <person name="Song N."/>
            <person name="Ke X."/>
            <person name="Dai Q."/>
            <person name="Wu Y."/>
            <person name="Sun Y."/>
            <person name="Xu J.-R."/>
            <person name="Kang Z.K."/>
            <person name="Wang L."/>
            <person name="Huang L."/>
        </authorList>
    </citation>
    <scope>NUCLEOTIDE SEQUENCE [LARGE SCALE GENOMIC DNA]</scope>
    <source>
        <strain evidence="2">SXYL134</strain>
    </source>
</reference>